<dbReference type="PANTHER" id="PTHR20923">
    <property type="entry name" value="BAT4 PROTEIN-RELATED"/>
    <property type="match status" value="1"/>
</dbReference>
<evidence type="ECO:0000313" key="3">
    <source>
        <dbReference type="Proteomes" id="UP001498398"/>
    </source>
</evidence>
<keyword evidence="3" id="KW-1185">Reference proteome</keyword>
<dbReference type="EMBL" id="JBANRG010000003">
    <property type="protein sequence ID" value="KAK7469300.1"/>
    <property type="molecule type" value="Genomic_DNA"/>
</dbReference>
<proteinExistence type="predicted"/>
<organism evidence="2 3">
    <name type="scientific">Marasmiellus scandens</name>
    <dbReference type="NCBI Taxonomy" id="2682957"/>
    <lineage>
        <taxon>Eukaryota</taxon>
        <taxon>Fungi</taxon>
        <taxon>Dikarya</taxon>
        <taxon>Basidiomycota</taxon>
        <taxon>Agaricomycotina</taxon>
        <taxon>Agaricomycetes</taxon>
        <taxon>Agaricomycetidae</taxon>
        <taxon>Agaricales</taxon>
        <taxon>Marasmiineae</taxon>
        <taxon>Omphalotaceae</taxon>
        <taxon>Marasmiellus</taxon>
    </lineage>
</organism>
<evidence type="ECO:0008006" key="4">
    <source>
        <dbReference type="Google" id="ProtNLM"/>
    </source>
</evidence>
<feature type="region of interest" description="Disordered" evidence="1">
    <location>
        <begin position="1"/>
        <end position="128"/>
    </location>
</feature>
<feature type="region of interest" description="Disordered" evidence="1">
    <location>
        <begin position="142"/>
        <end position="173"/>
    </location>
</feature>
<feature type="compositionally biased region" description="Low complexity" evidence="1">
    <location>
        <begin position="89"/>
        <end position="110"/>
    </location>
</feature>
<evidence type="ECO:0000256" key="1">
    <source>
        <dbReference type="SAM" id="MobiDB-lite"/>
    </source>
</evidence>
<accession>A0ABR1JYP8</accession>
<dbReference type="Proteomes" id="UP001498398">
    <property type="component" value="Unassembled WGS sequence"/>
</dbReference>
<feature type="compositionally biased region" description="Polar residues" evidence="1">
    <location>
        <begin position="111"/>
        <end position="124"/>
    </location>
</feature>
<feature type="compositionally biased region" description="Polar residues" evidence="1">
    <location>
        <begin position="59"/>
        <end position="76"/>
    </location>
</feature>
<feature type="compositionally biased region" description="Low complexity" evidence="1">
    <location>
        <begin position="47"/>
        <end position="58"/>
    </location>
</feature>
<sequence>MATEAYTIYSHYDPKDREELERETGQIQEEAEVWEAEARATYKRRAAAPPRFVPASSATLSEWSSPGASSSKQKLPTTCPEDGVAGWYRSLTSRSSTPTTTPNRQTPSSSVSQNAPKPFPTTQPMKADKNNWFIQNVVNSMEPKPDAQPAASPATLADILARDPPPLPSEEQFRPPVFLAIGPANKGFAMLQNSGWSEGEALGPDVIRRSRRPDFDLEDGSREYKKQRVIKQEEVELSTEDADVKEIRSVSVIDLTLSDDDADDVGDGVDENSDQNRDEDDIGRLSASDENTSGHGRKALITPLTTVLKSDRLGIGLKAKTEGPYKSSVKRVTHNAAALAAHLQNTENTKQRKQMYGHGRRGIAREYKEEQMKRQQMLAYFNS</sequence>
<name>A0ABR1JYP8_9AGAR</name>
<feature type="compositionally biased region" description="Basic and acidic residues" evidence="1">
    <location>
        <begin position="12"/>
        <end position="24"/>
    </location>
</feature>
<dbReference type="PANTHER" id="PTHR20923:SF1">
    <property type="entry name" value="G PATCH DOMAIN AND ANKYRIN REPEAT-CONTAINING PROTEIN 1"/>
    <property type="match status" value="1"/>
</dbReference>
<comment type="caution">
    <text evidence="2">The sequence shown here is derived from an EMBL/GenBank/DDBJ whole genome shotgun (WGS) entry which is preliminary data.</text>
</comment>
<protein>
    <recommendedName>
        <fullName evidence="4">G-patch domain-containing protein</fullName>
    </recommendedName>
</protein>
<reference evidence="2 3" key="1">
    <citation type="submission" date="2024-01" db="EMBL/GenBank/DDBJ databases">
        <title>A draft genome for the cacao thread blight pathogen Marasmiellus scandens.</title>
        <authorList>
            <person name="Baruah I.K."/>
            <person name="Leung J."/>
            <person name="Bukari Y."/>
            <person name="Amoako-Attah I."/>
            <person name="Meinhardt L.W."/>
            <person name="Bailey B.A."/>
            <person name="Cohen S.P."/>
        </authorList>
    </citation>
    <scope>NUCLEOTIDE SEQUENCE [LARGE SCALE GENOMIC DNA]</scope>
    <source>
        <strain evidence="2 3">GH-19</strain>
    </source>
</reference>
<evidence type="ECO:0000313" key="2">
    <source>
        <dbReference type="EMBL" id="KAK7469300.1"/>
    </source>
</evidence>
<dbReference type="InterPro" id="IPR039146">
    <property type="entry name" value="GPANK1"/>
</dbReference>
<feature type="region of interest" description="Disordered" evidence="1">
    <location>
        <begin position="259"/>
        <end position="297"/>
    </location>
</feature>
<feature type="compositionally biased region" description="Acidic residues" evidence="1">
    <location>
        <begin position="259"/>
        <end position="281"/>
    </location>
</feature>
<gene>
    <name evidence="2" type="ORF">VKT23_003784</name>
</gene>